<evidence type="ECO:0000313" key="1">
    <source>
        <dbReference type="EMBL" id="KNZ47359.1"/>
    </source>
</evidence>
<reference evidence="1 2" key="1">
    <citation type="submission" date="2015-08" db="EMBL/GenBank/DDBJ databases">
        <title>Next Generation Sequencing and Analysis of the Genome of Puccinia sorghi L Schw, the Causal Agent of Maize Common Rust.</title>
        <authorList>
            <person name="Rochi L."/>
            <person name="Burguener G."/>
            <person name="Darino M."/>
            <person name="Turjanski A."/>
            <person name="Kreff E."/>
            <person name="Dieguez M.J."/>
            <person name="Sacco F."/>
        </authorList>
    </citation>
    <scope>NUCLEOTIDE SEQUENCE [LARGE SCALE GENOMIC DNA]</scope>
    <source>
        <strain evidence="1 2">RO10H11247</strain>
    </source>
</reference>
<organism evidence="1 2">
    <name type="scientific">Puccinia sorghi</name>
    <dbReference type="NCBI Taxonomy" id="27349"/>
    <lineage>
        <taxon>Eukaryota</taxon>
        <taxon>Fungi</taxon>
        <taxon>Dikarya</taxon>
        <taxon>Basidiomycota</taxon>
        <taxon>Pucciniomycotina</taxon>
        <taxon>Pucciniomycetes</taxon>
        <taxon>Pucciniales</taxon>
        <taxon>Pucciniaceae</taxon>
        <taxon>Puccinia</taxon>
    </lineage>
</organism>
<protein>
    <submittedName>
        <fullName evidence="1">Uncharacterized protein</fullName>
    </submittedName>
</protein>
<comment type="caution">
    <text evidence="1">The sequence shown here is derived from an EMBL/GenBank/DDBJ whole genome shotgun (WGS) entry which is preliminary data.</text>
</comment>
<name>A0A0L6UFP4_9BASI</name>
<dbReference type="VEuPathDB" id="FungiDB:VP01_646g4"/>
<dbReference type="EMBL" id="LAVV01011796">
    <property type="protein sequence ID" value="KNZ47359.1"/>
    <property type="molecule type" value="Genomic_DNA"/>
</dbReference>
<sequence length="145" mass="16343">MVMLFPQVTWAGNQPCGLLIQASKHFGFILITFLNFQTDMNFPPTLARILSDPPAQVDMSKLITQIRNFTTFLKQSTQNASTFTSTSNALIGNSLEIIATVPTYSNSTYAMFGKAFKFQHPICLFCERNTLLAKYNLFKSAWKNI</sequence>
<dbReference type="Proteomes" id="UP000037035">
    <property type="component" value="Unassembled WGS sequence"/>
</dbReference>
<evidence type="ECO:0000313" key="2">
    <source>
        <dbReference type="Proteomes" id="UP000037035"/>
    </source>
</evidence>
<gene>
    <name evidence="1" type="ORF">VP01_646g4</name>
</gene>
<accession>A0A0L6UFP4</accession>
<keyword evidence="2" id="KW-1185">Reference proteome</keyword>
<dbReference type="AlphaFoldDB" id="A0A0L6UFP4"/>
<proteinExistence type="predicted"/>